<keyword evidence="2" id="KW-0472">Membrane</keyword>
<proteinExistence type="predicted"/>
<keyword evidence="2" id="KW-1133">Transmembrane helix</keyword>
<reference evidence="3 4" key="1">
    <citation type="journal article" date="2017" name="Plant Biotechnol. J.">
        <title>A comprehensive draft genome sequence for lupin (Lupinus angustifolius), an emerging health food: insights into plant-microbe interactions and legume evolution.</title>
        <authorList>
            <person name="Hane J.K."/>
            <person name="Ming Y."/>
            <person name="Kamphuis L.G."/>
            <person name="Nelson M.N."/>
            <person name="Garg G."/>
            <person name="Atkins C.A."/>
            <person name="Bayer P.E."/>
            <person name="Bravo A."/>
            <person name="Bringans S."/>
            <person name="Cannon S."/>
            <person name="Edwards D."/>
            <person name="Foley R."/>
            <person name="Gao L.L."/>
            <person name="Harrison M.J."/>
            <person name="Huang W."/>
            <person name="Hurgobin B."/>
            <person name="Li S."/>
            <person name="Liu C.W."/>
            <person name="McGrath A."/>
            <person name="Morahan G."/>
            <person name="Murray J."/>
            <person name="Weller J."/>
            <person name="Jian J."/>
            <person name="Singh K.B."/>
        </authorList>
    </citation>
    <scope>NUCLEOTIDE SEQUENCE [LARGE SCALE GENOMIC DNA]</scope>
    <source>
        <strain evidence="4">cv. Tanjil</strain>
        <tissue evidence="3">Whole plant</tissue>
    </source>
</reference>
<gene>
    <name evidence="3" type="ORF">TanjilG_29142</name>
</gene>
<evidence type="ECO:0000256" key="2">
    <source>
        <dbReference type="SAM" id="Phobius"/>
    </source>
</evidence>
<protein>
    <submittedName>
        <fullName evidence="3">Uncharacterized protein</fullName>
    </submittedName>
</protein>
<dbReference type="EMBL" id="CM007372">
    <property type="protein sequence ID" value="OIW00152.1"/>
    <property type="molecule type" value="Genomic_DNA"/>
</dbReference>
<evidence type="ECO:0000313" key="3">
    <source>
        <dbReference type="EMBL" id="OIW00152.1"/>
    </source>
</evidence>
<dbReference type="OMA" id="MDEITTH"/>
<dbReference type="Proteomes" id="UP000188354">
    <property type="component" value="Chromosome LG12"/>
</dbReference>
<feature type="transmembrane region" description="Helical" evidence="2">
    <location>
        <begin position="171"/>
        <end position="189"/>
    </location>
</feature>
<accession>A0A1J7GI62</accession>
<evidence type="ECO:0000256" key="1">
    <source>
        <dbReference type="SAM" id="MobiDB-lite"/>
    </source>
</evidence>
<sequence>MHASSAEKQRNRRLKHIPNSDLSTKKRLSAAFSSISEDSSNFSPISNISDAYHNEDVTALSLEEVSTENLLPSDTISSKKITDESTTSSALTDCYGAFALESASFSNVEGEVAENCPTKVQPKVHDWIIADPRYRKLMDEITTHVMEEICGSIQPEDSNRVDQLLHAKNRMMFLCLCIWIIVVLALFFITSDIHCPPIGQVPT</sequence>
<keyword evidence="4" id="KW-1185">Reference proteome</keyword>
<organism evidence="3 4">
    <name type="scientific">Lupinus angustifolius</name>
    <name type="common">Narrow-leaved blue lupine</name>
    <dbReference type="NCBI Taxonomy" id="3871"/>
    <lineage>
        <taxon>Eukaryota</taxon>
        <taxon>Viridiplantae</taxon>
        <taxon>Streptophyta</taxon>
        <taxon>Embryophyta</taxon>
        <taxon>Tracheophyta</taxon>
        <taxon>Spermatophyta</taxon>
        <taxon>Magnoliopsida</taxon>
        <taxon>eudicotyledons</taxon>
        <taxon>Gunneridae</taxon>
        <taxon>Pentapetalae</taxon>
        <taxon>rosids</taxon>
        <taxon>fabids</taxon>
        <taxon>Fabales</taxon>
        <taxon>Fabaceae</taxon>
        <taxon>Papilionoideae</taxon>
        <taxon>50 kb inversion clade</taxon>
        <taxon>genistoids sensu lato</taxon>
        <taxon>core genistoids</taxon>
        <taxon>Genisteae</taxon>
        <taxon>Lupinus</taxon>
    </lineage>
</organism>
<keyword evidence="2" id="KW-0812">Transmembrane</keyword>
<dbReference type="AlphaFoldDB" id="A0A1J7GI62"/>
<name>A0A1J7GI62_LUPAN</name>
<feature type="region of interest" description="Disordered" evidence="1">
    <location>
        <begin position="1"/>
        <end position="22"/>
    </location>
</feature>
<evidence type="ECO:0000313" key="4">
    <source>
        <dbReference type="Proteomes" id="UP000188354"/>
    </source>
</evidence>
<dbReference type="Gramene" id="OIW00152">
    <property type="protein sequence ID" value="OIW00152"/>
    <property type="gene ID" value="TanjilG_29142"/>
</dbReference>